<dbReference type="Pfam" id="PF02577">
    <property type="entry name" value="BFN_dom"/>
    <property type="match status" value="1"/>
</dbReference>
<dbReference type="InterPro" id="IPR036104">
    <property type="entry name" value="BFN_sf"/>
</dbReference>
<feature type="region of interest" description="Disordered" evidence="1">
    <location>
        <begin position="176"/>
        <end position="202"/>
    </location>
</feature>
<sequence>MTYQEVSFIGVATVSPELAPCTLLFDTSHQRVLALWLPDHASEALSDGADDGYARRPSSTDVLLELLDKTGAKIEALRIDSVYQGVYHCSIVIGDGVQIDCKPSQLLLLSQATSIAVQVHEQVLVDASVKVPPQEFLEYFGIEPPEDLDQEHVSASGDDQADADFAAFMEQMGLKESDLFREDDGDTHPDDDADDTGVTEGK</sequence>
<evidence type="ECO:0000313" key="3">
    <source>
        <dbReference type="Proteomes" id="UP000288929"/>
    </source>
</evidence>
<dbReference type="InterPro" id="IPR003729">
    <property type="entry name" value="Bi_nuclease_dom"/>
</dbReference>
<name>A0A410W8Y9_9CORY</name>
<keyword evidence="3" id="KW-1185">Reference proteome</keyword>
<protein>
    <submittedName>
        <fullName evidence="2">Uncharacterized protein</fullName>
    </submittedName>
</protein>
<dbReference type="KEGG" id="cpeg:CPELA_05770"/>
<gene>
    <name evidence="2" type="ORF">CPELA_05770</name>
</gene>
<dbReference type="AlphaFoldDB" id="A0A410W8Y9"/>
<dbReference type="PROSITE" id="PS51658">
    <property type="entry name" value="BFN"/>
    <property type="match status" value="1"/>
</dbReference>
<accession>A0A410W8Y9</accession>
<dbReference type="GO" id="GO:0004518">
    <property type="term" value="F:nuclease activity"/>
    <property type="evidence" value="ECO:0007669"/>
    <property type="project" value="InterPro"/>
</dbReference>
<evidence type="ECO:0000313" key="2">
    <source>
        <dbReference type="EMBL" id="QAU52425.1"/>
    </source>
</evidence>
<proteinExistence type="predicted"/>
<dbReference type="RefSeq" id="WP_164931159.1">
    <property type="nucleotide sequence ID" value="NZ_BMCX01000001.1"/>
</dbReference>
<dbReference type="EMBL" id="CP035299">
    <property type="protein sequence ID" value="QAU52425.1"/>
    <property type="molecule type" value="Genomic_DNA"/>
</dbReference>
<organism evidence="2 3">
    <name type="scientific">Corynebacterium pelargi</name>
    <dbReference type="NCBI Taxonomy" id="1471400"/>
    <lineage>
        <taxon>Bacteria</taxon>
        <taxon>Bacillati</taxon>
        <taxon>Actinomycetota</taxon>
        <taxon>Actinomycetes</taxon>
        <taxon>Mycobacteriales</taxon>
        <taxon>Corynebacteriaceae</taxon>
        <taxon>Corynebacterium</taxon>
    </lineage>
</organism>
<dbReference type="SUPFAM" id="SSF103256">
    <property type="entry name" value="Hypothetical protein TM0160"/>
    <property type="match status" value="1"/>
</dbReference>
<dbReference type="Proteomes" id="UP000288929">
    <property type="component" value="Chromosome"/>
</dbReference>
<reference evidence="2 3" key="1">
    <citation type="submission" date="2019-01" db="EMBL/GenBank/DDBJ databases">
        <authorList>
            <person name="Ruckert C."/>
            <person name="Busche T."/>
            <person name="Kalinowski J."/>
        </authorList>
    </citation>
    <scope>NUCLEOTIDE SEQUENCE [LARGE SCALE GENOMIC DNA]</scope>
    <source>
        <strain evidence="2 3">136/3</strain>
    </source>
</reference>
<feature type="compositionally biased region" description="Acidic residues" evidence="1">
    <location>
        <begin position="191"/>
        <end position="202"/>
    </location>
</feature>
<feature type="compositionally biased region" description="Basic and acidic residues" evidence="1">
    <location>
        <begin position="176"/>
        <end position="190"/>
    </location>
</feature>
<dbReference type="Gene3D" id="3.10.690.10">
    <property type="entry name" value="Bifunctional nuclease domain"/>
    <property type="match status" value="1"/>
</dbReference>
<evidence type="ECO:0000256" key="1">
    <source>
        <dbReference type="SAM" id="MobiDB-lite"/>
    </source>
</evidence>